<gene>
    <name evidence="1" type="ORF">GCM10011363_46350</name>
</gene>
<dbReference type="PANTHER" id="PTHR12526">
    <property type="entry name" value="GLYCOSYLTRANSFERASE"/>
    <property type="match status" value="1"/>
</dbReference>
<evidence type="ECO:0000313" key="1">
    <source>
        <dbReference type="EMBL" id="GGC24612.1"/>
    </source>
</evidence>
<dbReference type="Proteomes" id="UP000645462">
    <property type="component" value="Unassembled WGS sequence"/>
</dbReference>
<dbReference type="Gene3D" id="3.40.50.2000">
    <property type="entry name" value="Glycogen Phosphorylase B"/>
    <property type="match status" value="2"/>
</dbReference>
<organism evidence="1 2">
    <name type="scientific">Marivita lacus</name>
    <dbReference type="NCBI Taxonomy" id="1323742"/>
    <lineage>
        <taxon>Bacteria</taxon>
        <taxon>Pseudomonadati</taxon>
        <taxon>Pseudomonadota</taxon>
        <taxon>Alphaproteobacteria</taxon>
        <taxon>Rhodobacterales</taxon>
        <taxon>Roseobacteraceae</taxon>
        <taxon>Marivita</taxon>
    </lineage>
</organism>
<sequence>MLRLSRQAASDYRTFAKQRQKIFEEQTHRLLKRGFGSATHVFSAFGEGGRYLKEAKAAGLPVLTDIYVAFSTLDIERAEWEAFPDWGPEPMLPKDAMIDGRSHAYETIANTSTFVCPSAFVADDLVANWGVQRDDIRIVPYAASKGWETVVPKPRKGRILFAGSAVRRKGIHILAKTARLLAQQGRDDIEFVVAGGVPDAVRTHPEASGLTFLGRVPRDAVRTHFAEADIFVLPTLAEGSATVVYEAMAAGLPVITTQEAGAPITAGVDGLIVPARDFEALAEAITVLVDDRERRDKFAAMARQSATNFTPKKQAERLRGLIGGTEIP</sequence>
<name>A0ABQ1LH61_9RHOB</name>
<evidence type="ECO:0000313" key="2">
    <source>
        <dbReference type="Proteomes" id="UP000645462"/>
    </source>
</evidence>
<keyword evidence="2" id="KW-1185">Reference proteome</keyword>
<dbReference type="EMBL" id="BMFC01000042">
    <property type="protein sequence ID" value="GGC24612.1"/>
    <property type="molecule type" value="Genomic_DNA"/>
</dbReference>
<comment type="caution">
    <text evidence="1">The sequence shown here is derived from an EMBL/GenBank/DDBJ whole genome shotgun (WGS) entry which is preliminary data.</text>
</comment>
<protein>
    <recommendedName>
        <fullName evidence="3">Glycosyltransferase</fullName>
    </recommendedName>
</protein>
<evidence type="ECO:0008006" key="3">
    <source>
        <dbReference type="Google" id="ProtNLM"/>
    </source>
</evidence>
<dbReference type="SUPFAM" id="SSF53756">
    <property type="entry name" value="UDP-Glycosyltransferase/glycogen phosphorylase"/>
    <property type="match status" value="1"/>
</dbReference>
<dbReference type="CDD" id="cd03801">
    <property type="entry name" value="GT4_PimA-like"/>
    <property type="match status" value="1"/>
</dbReference>
<accession>A0ABQ1LH61</accession>
<dbReference type="Pfam" id="PF13692">
    <property type="entry name" value="Glyco_trans_1_4"/>
    <property type="match status" value="1"/>
</dbReference>
<reference evidence="2" key="1">
    <citation type="journal article" date="2019" name="Int. J. Syst. Evol. Microbiol.">
        <title>The Global Catalogue of Microorganisms (GCM) 10K type strain sequencing project: providing services to taxonomists for standard genome sequencing and annotation.</title>
        <authorList>
            <consortium name="The Broad Institute Genomics Platform"/>
            <consortium name="The Broad Institute Genome Sequencing Center for Infectious Disease"/>
            <person name="Wu L."/>
            <person name="Ma J."/>
        </authorList>
    </citation>
    <scope>NUCLEOTIDE SEQUENCE [LARGE SCALE GENOMIC DNA]</scope>
    <source>
        <strain evidence="2">CGMCC 1.12478</strain>
    </source>
</reference>
<proteinExistence type="predicted"/>